<dbReference type="Proteomes" id="UP000001075">
    <property type="component" value="Unassembled WGS sequence"/>
</dbReference>
<organism evidence="1 2">
    <name type="scientific">Cricetulus griseus</name>
    <name type="common">Chinese hamster</name>
    <name type="synonym">Cricetulus barabensis griseus</name>
    <dbReference type="NCBI Taxonomy" id="10029"/>
    <lineage>
        <taxon>Eukaryota</taxon>
        <taxon>Metazoa</taxon>
        <taxon>Chordata</taxon>
        <taxon>Craniata</taxon>
        <taxon>Vertebrata</taxon>
        <taxon>Euteleostomi</taxon>
        <taxon>Mammalia</taxon>
        <taxon>Eutheria</taxon>
        <taxon>Euarchontoglires</taxon>
        <taxon>Glires</taxon>
        <taxon>Rodentia</taxon>
        <taxon>Myomorpha</taxon>
        <taxon>Muroidea</taxon>
        <taxon>Cricetidae</taxon>
        <taxon>Cricetinae</taxon>
        <taxon>Cricetulus</taxon>
    </lineage>
</organism>
<gene>
    <name evidence="1" type="ORF">I79_011582</name>
</gene>
<dbReference type="EMBL" id="JH000492">
    <property type="protein sequence ID" value="EGW08172.1"/>
    <property type="molecule type" value="Genomic_DNA"/>
</dbReference>
<dbReference type="AlphaFoldDB" id="G3HLJ4"/>
<sequence length="54" mass="6016">MAQRLSALAALPEVLSSIPSNHIHGDSQPSIMRSGALFWPALVYMQTEHYIHNK</sequence>
<dbReference type="InParanoid" id="G3HLJ4"/>
<evidence type="ECO:0000313" key="2">
    <source>
        <dbReference type="Proteomes" id="UP000001075"/>
    </source>
</evidence>
<reference evidence="2" key="1">
    <citation type="journal article" date="2011" name="Nat. Biotechnol.">
        <title>The genomic sequence of the Chinese hamster ovary (CHO)-K1 cell line.</title>
        <authorList>
            <person name="Xu X."/>
            <person name="Nagarajan H."/>
            <person name="Lewis N.E."/>
            <person name="Pan S."/>
            <person name="Cai Z."/>
            <person name="Liu X."/>
            <person name="Chen W."/>
            <person name="Xie M."/>
            <person name="Wang W."/>
            <person name="Hammond S."/>
            <person name="Andersen M.R."/>
            <person name="Neff N."/>
            <person name="Passarelli B."/>
            <person name="Koh W."/>
            <person name="Fan H.C."/>
            <person name="Wang J."/>
            <person name="Gui Y."/>
            <person name="Lee K.H."/>
            <person name="Betenbaugh M.J."/>
            <person name="Quake S.R."/>
            <person name="Famili I."/>
            <person name="Palsson B.O."/>
            <person name="Wang J."/>
        </authorList>
    </citation>
    <scope>NUCLEOTIDE SEQUENCE [LARGE SCALE GENOMIC DNA]</scope>
    <source>
        <strain evidence="2">CHO K1 cell line</strain>
    </source>
</reference>
<protein>
    <submittedName>
        <fullName evidence="1">Uncharacterized protein</fullName>
    </submittedName>
</protein>
<proteinExistence type="predicted"/>
<evidence type="ECO:0000313" key="1">
    <source>
        <dbReference type="EMBL" id="EGW08172.1"/>
    </source>
</evidence>
<name>G3HLJ4_CRIGR</name>
<accession>G3HLJ4</accession>